<dbReference type="PROSITE" id="PS50853">
    <property type="entry name" value="FN3"/>
    <property type="match status" value="2"/>
</dbReference>
<comment type="caution">
    <text evidence="4">The sequence shown here is derived from an EMBL/GenBank/DDBJ whole genome shotgun (WGS) entry which is preliminary data.</text>
</comment>
<dbReference type="CDD" id="cd00063">
    <property type="entry name" value="FN3"/>
    <property type="match status" value="1"/>
</dbReference>
<dbReference type="InterPro" id="IPR050991">
    <property type="entry name" value="ECM_Regulatory_Proteins"/>
</dbReference>
<dbReference type="PANTHER" id="PTHR46708">
    <property type="entry name" value="TENASCIN"/>
    <property type="match status" value="1"/>
</dbReference>
<dbReference type="Proteomes" id="UP000639338">
    <property type="component" value="Unassembled WGS sequence"/>
</dbReference>
<dbReference type="Gene3D" id="2.60.40.10">
    <property type="entry name" value="Immunoglobulins"/>
    <property type="match status" value="2"/>
</dbReference>
<sequence length="321" mass="37453">MSKLILSTLLFIVATSLTASAYEHRPEEPYDFVVQYTDRKSAKITWHHPERGSYTNFWLRISSPSDDFVRGIDIPSNIKEFTVQNLKANTTYELEFYTMNGDLRSSGYAPATFTTLPNDPQEIYTSIITETKLTVHYNTSYLPKNDNNKTHYYFDITPKDNDDVVDYVIFDPVREYSNLIPGKLYTISVVVVHLEEDRVSNAEIIQVRTIPAAPLQSPEFVSHFIRPKNFHVSWLAPNEPCEFNHYHISTFWYDNDNREYPHQVASFYTTPDKLSHKFLDYSSDKKYTVEVRTVSFGKESKPLILQITKEMSLINYYKKLE</sequence>
<keyword evidence="1" id="KW-0677">Repeat</keyword>
<evidence type="ECO:0000313" key="4">
    <source>
        <dbReference type="EMBL" id="KAF7997291.1"/>
    </source>
</evidence>
<accession>A0A834Y6B4</accession>
<keyword evidence="5" id="KW-1185">Reference proteome</keyword>
<dbReference type="SMART" id="SM00060">
    <property type="entry name" value="FN3"/>
    <property type="match status" value="3"/>
</dbReference>
<feature type="chain" id="PRO_5032646177" description="Fibronectin type-III domain-containing protein" evidence="2">
    <location>
        <begin position="22"/>
        <end position="321"/>
    </location>
</feature>
<organism evidence="4 5">
    <name type="scientific">Aphidius gifuensis</name>
    <name type="common">Parasitoid wasp</name>
    <dbReference type="NCBI Taxonomy" id="684658"/>
    <lineage>
        <taxon>Eukaryota</taxon>
        <taxon>Metazoa</taxon>
        <taxon>Ecdysozoa</taxon>
        <taxon>Arthropoda</taxon>
        <taxon>Hexapoda</taxon>
        <taxon>Insecta</taxon>
        <taxon>Pterygota</taxon>
        <taxon>Neoptera</taxon>
        <taxon>Endopterygota</taxon>
        <taxon>Hymenoptera</taxon>
        <taxon>Apocrita</taxon>
        <taxon>Ichneumonoidea</taxon>
        <taxon>Braconidae</taxon>
        <taxon>Aphidiinae</taxon>
        <taxon>Aphidius</taxon>
    </lineage>
</organism>
<evidence type="ECO:0000259" key="3">
    <source>
        <dbReference type="PROSITE" id="PS50853"/>
    </source>
</evidence>
<dbReference type="InterPro" id="IPR013783">
    <property type="entry name" value="Ig-like_fold"/>
</dbReference>
<dbReference type="SUPFAM" id="SSF49265">
    <property type="entry name" value="Fibronectin type III"/>
    <property type="match status" value="2"/>
</dbReference>
<protein>
    <recommendedName>
        <fullName evidence="3">Fibronectin type-III domain-containing protein</fullName>
    </recommendedName>
</protein>
<keyword evidence="2" id="KW-0732">Signal</keyword>
<feature type="domain" description="Fibronectin type-III" evidence="3">
    <location>
        <begin position="214"/>
        <end position="311"/>
    </location>
</feature>
<gene>
    <name evidence="4" type="ORF">HCN44_005568</name>
</gene>
<dbReference type="EMBL" id="JACMRX010000001">
    <property type="protein sequence ID" value="KAF7997291.1"/>
    <property type="molecule type" value="Genomic_DNA"/>
</dbReference>
<dbReference type="AlphaFoldDB" id="A0A834Y6B4"/>
<dbReference type="Pfam" id="PF00041">
    <property type="entry name" value="fn3"/>
    <property type="match status" value="1"/>
</dbReference>
<dbReference type="OrthoDB" id="8609993at2759"/>
<dbReference type="PANTHER" id="PTHR46708:SF2">
    <property type="entry name" value="FIBRONECTIN TYPE-III DOMAIN-CONTAINING PROTEIN"/>
    <property type="match status" value="1"/>
</dbReference>
<evidence type="ECO:0000256" key="1">
    <source>
        <dbReference type="ARBA" id="ARBA00022737"/>
    </source>
</evidence>
<evidence type="ECO:0000313" key="5">
    <source>
        <dbReference type="Proteomes" id="UP000639338"/>
    </source>
</evidence>
<feature type="domain" description="Fibronectin type-III" evidence="3">
    <location>
        <begin position="28"/>
        <end position="118"/>
    </location>
</feature>
<reference evidence="4 5" key="1">
    <citation type="submission" date="2020-08" db="EMBL/GenBank/DDBJ databases">
        <title>Aphidius gifuensis genome sequencing and assembly.</title>
        <authorList>
            <person name="Du Z."/>
        </authorList>
    </citation>
    <scope>NUCLEOTIDE SEQUENCE [LARGE SCALE GENOMIC DNA]</scope>
    <source>
        <strain evidence="4">YNYX2018</strain>
        <tissue evidence="4">Adults</tissue>
    </source>
</reference>
<feature type="signal peptide" evidence="2">
    <location>
        <begin position="1"/>
        <end position="21"/>
    </location>
</feature>
<dbReference type="InterPro" id="IPR003961">
    <property type="entry name" value="FN3_dom"/>
</dbReference>
<proteinExistence type="predicted"/>
<dbReference type="InterPro" id="IPR036116">
    <property type="entry name" value="FN3_sf"/>
</dbReference>
<name>A0A834Y6B4_APHGI</name>
<evidence type="ECO:0000256" key="2">
    <source>
        <dbReference type="SAM" id="SignalP"/>
    </source>
</evidence>